<reference evidence="2" key="1">
    <citation type="submission" date="2023-05" db="EMBL/GenBank/DDBJ databases">
        <authorList>
            <person name="Huff M."/>
        </authorList>
    </citation>
    <scope>NUCLEOTIDE SEQUENCE</scope>
</reference>
<proteinExistence type="predicted"/>
<gene>
    <name evidence="2" type="ORF">FPE_LOCUS31642</name>
</gene>
<dbReference type="AlphaFoldDB" id="A0AAD2E9V9"/>
<dbReference type="Proteomes" id="UP000834106">
    <property type="component" value="Chromosome 20"/>
</dbReference>
<feature type="domain" description="DUF2921" evidence="1">
    <location>
        <begin position="69"/>
        <end position="136"/>
    </location>
</feature>
<name>A0AAD2E9V9_9LAMI</name>
<dbReference type="Pfam" id="PF25333">
    <property type="entry name" value="DUF2921_N"/>
    <property type="match status" value="1"/>
</dbReference>
<organism evidence="2 3">
    <name type="scientific">Fraxinus pennsylvanica</name>
    <dbReference type="NCBI Taxonomy" id="56036"/>
    <lineage>
        <taxon>Eukaryota</taxon>
        <taxon>Viridiplantae</taxon>
        <taxon>Streptophyta</taxon>
        <taxon>Embryophyta</taxon>
        <taxon>Tracheophyta</taxon>
        <taxon>Spermatophyta</taxon>
        <taxon>Magnoliopsida</taxon>
        <taxon>eudicotyledons</taxon>
        <taxon>Gunneridae</taxon>
        <taxon>Pentapetalae</taxon>
        <taxon>asterids</taxon>
        <taxon>lamiids</taxon>
        <taxon>Lamiales</taxon>
        <taxon>Oleaceae</taxon>
        <taxon>Oleeae</taxon>
        <taxon>Fraxinus</taxon>
    </lineage>
</organism>
<dbReference type="PANTHER" id="PTHR33389:SF18">
    <property type="entry name" value="OS01G0677900 PROTEIN"/>
    <property type="match status" value="1"/>
</dbReference>
<evidence type="ECO:0000313" key="2">
    <source>
        <dbReference type="EMBL" id="CAI9784212.1"/>
    </source>
</evidence>
<evidence type="ECO:0000313" key="3">
    <source>
        <dbReference type="Proteomes" id="UP000834106"/>
    </source>
</evidence>
<sequence length="147" mass="16756">MFRNWENDAALLPGLKYEYTELDRVRKSCSMKKAVRMEGMQYPDGHSYDKRFDMSSDAGYETIAKADKRTNDPLNISYKLSFNPSSVAKLGGWFSPLNLSMSPQGQVEITAEGLYDDETGHLCMLGCRKLSSSTQESRKNSFRLRFL</sequence>
<dbReference type="EMBL" id="OU503055">
    <property type="protein sequence ID" value="CAI9784212.1"/>
    <property type="molecule type" value="Genomic_DNA"/>
</dbReference>
<dbReference type="PANTHER" id="PTHR33389">
    <property type="entry name" value="FAMILY PROTEIN, PUTATIVE (DUF2921)-RELATED"/>
    <property type="match status" value="1"/>
</dbReference>
<protein>
    <recommendedName>
        <fullName evidence="1">DUF2921 domain-containing protein</fullName>
    </recommendedName>
</protein>
<keyword evidence="3" id="KW-1185">Reference proteome</keyword>
<accession>A0AAD2E9V9</accession>
<dbReference type="InterPro" id="IPR057425">
    <property type="entry name" value="DUF2921_N"/>
</dbReference>
<evidence type="ECO:0000259" key="1">
    <source>
        <dbReference type="Pfam" id="PF25333"/>
    </source>
</evidence>